<dbReference type="AlphaFoldDB" id="A0A6A5SNM7"/>
<protein>
    <recommendedName>
        <fullName evidence="3">Retrotransposon Copia-like N-terminal domain-containing protein</fullName>
    </recommendedName>
</protein>
<dbReference type="OrthoDB" id="3725657at2759"/>
<keyword evidence="2" id="KW-1185">Reference proteome</keyword>
<feature type="non-terminal residue" evidence="1">
    <location>
        <position position="203"/>
    </location>
</feature>
<reference evidence="1" key="1">
    <citation type="journal article" date="2020" name="Stud. Mycol.">
        <title>101 Dothideomycetes genomes: a test case for predicting lifestyles and emergence of pathogens.</title>
        <authorList>
            <person name="Haridas S."/>
            <person name="Albert R."/>
            <person name="Binder M."/>
            <person name="Bloem J."/>
            <person name="Labutti K."/>
            <person name="Salamov A."/>
            <person name="Andreopoulos B."/>
            <person name="Baker S."/>
            <person name="Barry K."/>
            <person name="Bills G."/>
            <person name="Bluhm B."/>
            <person name="Cannon C."/>
            <person name="Castanera R."/>
            <person name="Culley D."/>
            <person name="Daum C."/>
            <person name="Ezra D."/>
            <person name="Gonzalez J."/>
            <person name="Henrissat B."/>
            <person name="Kuo A."/>
            <person name="Liang C."/>
            <person name="Lipzen A."/>
            <person name="Lutzoni F."/>
            <person name="Magnuson J."/>
            <person name="Mondo S."/>
            <person name="Nolan M."/>
            <person name="Ohm R."/>
            <person name="Pangilinan J."/>
            <person name="Park H.-J."/>
            <person name="Ramirez L."/>
            <person name="Alfaro M."/>
            <person name="Sun H."/>
            <person name="Tritt A."/>
            <person name="Yoshinaga Y."/>
            <person name="Zwiers L.-H."/>
            <person name="Turgeon B."/>
            <person name="Goodwin S."/>
            <person name="Spatafora J."/>
            <person name="Crous P."/>
            <person name="Grigoriev I."/>
        </authorList>
    </citation>
    <scope>NUCLEOTIDE SEQUENCE</scope>
    <source>
        <strain evidence="1">CBS 161.51</strain>
    </source>
</reference>
<organism evidence="1 2">
    <name type="scientific">Clathrospora elynae</name>
    <dbReference type="NCBI Taxonomy" id="706981"/>
    <lineage>
        <taxon>Eukaryota</taxon>
        <taxon>Fungi</taxon>
        <taxon>Dikarya</taxon>
        <taxon>Ascomycota</taxon>
        <taxon>Pezizomycotina</taxon>
        <taxon>Dothideomycetes</taxon>
        <taxon>Pleosporomycetidae</taxon>
        <taxon>Pleosporales</taxon>
        <taxon>Diademaceae</taxon>
        <taxon>Clathrospora</taxon>
    </lineage>
</organism>
<dbReference type="Proteomes" id="UP000800038">
    <property type="component" value="Unassembled WGS sequence"/>
</dbReference>
<dbReference type="EMBL" id="ML976067">
    <property type="protein sequence ID" value="KAF1940176.1"/>
    <property type="molecule type" value="Genomic_DNA"/>
</dbReference>
<gene>
    <name evidence="1" type="ORF">EJ02DRAFT_329299</name>
</gene>
<proteinExistence type="predicted"/>
<name>A0A6A5SNM7_9PLEO</name>
<evidence type="ECO:0000313" key="1">
    <source>
        <dbReference type="EMBL" id="KAF1940176.1"/>
    </source>
</evidence>
<evidence type="ECO:0000313" key="2">
    <source>
        <dbReference type="Proteomes" id="UP000800038"/>
    </source>
</evidence>
<sequence>MATRITSESVPKLEADGSNFWKWKTAMTLLAAMLDATNILNGRDNKPKSPSYAGLIPASESIDLTGIDLTNDKDLSRMSRTAQYEKDRAAINDSINSVAHKTEELITRWEKLDASLRMAMLNTLPRDLYNAVANQSTATLQFQKVVRRFEEEGLNEACSAWSDFFKLRCADFTSTQKFTDTFHAKLNRLDDFSLTLPEKGAIF</sequence>
<accession>A0A6A5SNM7</accession>
<evidence type="ECO:0008006" key="3">
    <source>
        <dbReference type="Google" id="ProtNLM"/>
    </source>
</evidence>